<dbReference type="OrthoDB" id="7058586at2"/>
<gene>
    <name evidence="1" type="ORF">FHK87_04800</name>
</gene>
<sequence>MKKVKEEATPLIYTQTDLLEQIDFSDTFATTNQKNSLEEITTLIFNNQPNWIKKLFLIRNKIVKHIGLKTEITKDYNKGFRVGGFLSFFKIFSISDNKIVLGADDSHLNFRAIIANTNAEIYNIKVITLVQYNNTKGKIYMSIVKPFHKIIVKRMVKNAFVKS</sequence>
<dbReference type="Pfam" id="PF11066">
    <property type="entry name" value="DUF2867"/>
    <property type="match status" value="1"/>
</dbReference>
<organism evidence="1 2">
    <name type="scientific">Aquimarina algicola</name>
    <dbReference type="NCBI Taxonomy" id="2589995"/>
    <lineage>
        <taxon>Bacteria</taxon>
        <taxon>Pseudomonadati</taxon>
        <taxon>Bacteroidota</taxon>
        <taxon>Flavobacteriia</taxon>
        <taxon>Flavobacteriales</taxon>
        <taxon>Flavobacteriaceae</taxon>
        <taxon>Aquimarina</taxon>
    </lineage>
</organism>
<evidence type="ECO:0000313" key="1">
    <source>
        <dbReference type="EMBL" id="TPN86925.1"/>
    </source>
</evidence>
<dbReference type="Proteomes" id="UP000315540">
    <property type="component" value="Unassembled WGS sequence"/>
</dbReference>
<dbReference type="RefSeq" id="WP_140590661.1">
    <property type="nucleotide sequence ID" value="NZ_VFWZ01000002.1"/>
</dbReference>
<accession>A0A504JEQ6</accession>
<evidence type="ECO:0000313" key="2">
    <source>
        <dbReference type="Proteomes" id="UP000315540"/>
    </source>
</evidence>
<reference evidence="1 2" key="1">
    <citation type="submission" date="2019-06" db="EMBL/GenBank/DDBJ databases">
        <authorList>
            <person name="Meng X."/>
        </authorList>
    </citation>
    <scope>NUCLEOTIDE SEQUENCE [LARGE SCALE GENOMIC DNA]</scope>
    <source>
        <strain evidence="1 2">M625</strain>
    </source>
</reference>
<name>A0A504JEQ6_9FLAO</name>
<keyword evidence="2" id="KW-1185">Reference proteome</keyword>
<proteinExistence type="predicted"/>
<dbReference type="EMBL" id="VFWZ01000002">
    <property type="protein sequence ID" value="TPN86925.1"/>
    <property type="molecule type" value="Genomic_DNA"/>
</dbReference>
<comment type="caution">
    <text evidence="1">The sequence shown here is derived from an EMBL/GenBank/DDBJ whole genome shotgun (WGS) entry which is preliminary data.</text>
</comment>
<dbReference type="AlphaFoldDB" id="A0A504JEQ6"/>
<protein>
    <submittedName>
        <fullName evidence="1">DUF2867 domain-containing protein</fullName>
    </submittedName>
</protein>
<dbReference type="InterPro" id="IPR021295">
    <property type="entry name" value="DUF2867"/>
</dbReference>